<name>A0A1Y1UAL0_9TREE</name>
<dbReference type="EMBL" id="NBSH01000014">
    <property type="protein sequence ID" value="ORX34584.1"/>
    <property type="molecule type" value="Genomic_DNA"/>
</dbReference>
<keyword evidence="2" id="KW-1185">Reference proteome</keyword>
<dbReference type="InParanoid" id="A0A1Y1UAL0"/>
<proteinExistence type="predicted"/>
<dbReference type="Proteomes" id="UP000193218">
    <property type="component" value="Unassembled WGS sequence"/>
</dbReference>
<reference evidence="1 2" key="1">
    <citation type="submission" date="2017-03" db="EMBL/GenBank/DDBJ databases">
        <title>Widespread Adenine N6-methylation of Active Genes in Fungi.</title>
        <authorList>
            <consortium name="DOE Joint Genome Institute"/>
            <person name="Mondo S.J."/>
            <person name="Dannebaum R.O."/>
            <person name="Kuo R.C."/>
            <person name="Louie K.B."/>
            <person name="Bewick A.J."/>
            <person name="Labutti K."/>
            <person name="Haridas S."/>
            <person name="Kuo A."/>
            <person name="Salamov A."/>
            <person name="Ahrendt S.R."/>
            <person name="Lau R."/>
            <person name="Bowen B.P."/>
            <person name="Lipzen A."/>
            <person name="Sullivan W."/>
            <person name="Andreopoulos W.B."/>
            <person name="Clum A."/>
            <person name="Lindquist E."/>
            <person name="Daum C."/>
            <person name="Northen T.R."/>
            <person name="Ramamoorthy G."/>
            <person name="Schmitz R.J."/>
            <person name="Gryganskyi A."/>
            <person name="Culley D."/>
            <person name="Magnuson J."/>
            <person name="James T.Y."/>
            <person name="O'Malley M.A."/>
            <person name="Stajich J.E."/>
            <person name="Spatafora J.W."/>
            <person name="Visel A."/>
            <person name="Grigoriev I.V."/>
        </authorList>
    </citation>
    <scope>NUCLEOTIDE SEQUENCE [LARGE SCALE GENOMIC DNA]</scope>
    <source>
        <strain evidence="1 2">NRRL Y-17943</strain>
    </source>
</reference>
<dbReference type="RefSeq" id="XP_021868847.1">
    <property type="nucleotide sequence ID" value="XM_022012060.1"/>
</dbReference>
<gene>
    <name evidence="1" type="ORF">BD324DRAFT_161342</name>
</gene>
<accession>A0A1Y1UAL0</accession>
<evidence type="ECO:0000313" key="2">
    <source>
        <dbReference type="Proteomes" id="UP000193218"/>
    </source>
</evidence>
<evidence type="ECO:0000313" key="1">
    <source>
        <dbReference type="EMBL" id="ORX34584.1"/>
    </source>
</evidence>
<comment type="caution">
    <text evidence="1">The sequence shown here is derived from an EMBL/GenBank/DDBJ whole genome shotgun (WGS) entry which is preliminary data.</text>
</comment>
<sequence>MKGYLLSPDNWLCGYSDSQCTCAPYCRCKTFEPCCISCCYRVPSGLHHVPEHILRQLQGLPPTSNMGSSAYLTSSAGTMMPGSDEKVSKGCCMVM</sequence>
<dbReference type="AlphaFoldDB" id="A0A1Y1UAL0"/>
<dbReference type="GeneID" id="33553868"/>
<protein>
    <submittedName>
        <fullName evidence="1">Uncharacterized protein</fullName>
    </submittedName>
</protein>
<organism evidence="1 2">
    <name type="scientific">Kockovaella imperatae</name>
    <dbReference type="NCBI Taxonomy" id="4999"/>
    <lineage>
        <taxon>Eukaryota</taxon>
        <taxon>Fungi</taxon>
        <taxon>Dikarya</taxon>
        <taxon>Basidiomycota</taxon>
        <taxon>Agaricomycotina</taxon>
        <taxon>Tremellomycetes</taxon>
        <taxon>Tremellales</taxon>
        <taxon>Cuniculitremaceae</taxon>
        <taxon>Kockovaella</taxon>
    </lineage>
</organism>